<gene>
    <name evidence="2" type="ORF">Rhe02_83290</name>
</gene>
<reference evidence="2" key="1">
    <citation type="submission" date="2021-01" db="EMBL/GenBank/DDBJ databases">
        <title>Whole genome shotgun sequence of Rhizocola hellebori NBRC 109834.</title>
        <authorList>
            <person name="Komaki H."/>
            <person name="Tamura T."/>
        </authorList>
    </citation>
    <scope>NUCLEOTIDE SEQUENCE</scope>
    <source>
        <strain evidence="2">NBRC 109834</strain>
    </source>
</reference>
<feature type="transmembrane region" description="Helical" evidence="1">
    <location>
        <begin position="25"/>
        <end position="48"/>
    </location>
</feature>
<feature type="transmembrane region" description="Helical" evidence="1">
    <location>
        <begin position="193"/>
        <end position="213"/>
    </location>
</feature>
<dbReference type="Pfam" id="PF13367">
    <property type="entry name" value="PrsW-protease"/>
    <property type="match status" value="1"/>
</dbReference>
<proteinExistence type="predicted"/>
<feature type="transmembrane region" description="Helical" evidence="1">
    <location>
        <begin position="265"/>
        <end position="288"/>
    </location>
</feature>
<dbReference type="Proteomes" id="UP000612899">
    <property type="component" value="Unassembled WGS sequence"/>
</dbReference>
<keyword evidence="3" id="KW-1185">Reference proteome</keyword>
<dbReference type="AlphaFoldDB" id="A0A8J3QHR2"/>
<dbReference type="PANTHER" id="PTHR36844">
    <property type="entry name" value="PROTEASE PRSW"/>
    <property type="match status" value="1"/>
</dbReference>
<name>A0A8J3QHR2_9ACTN</name>
<accession>A0A8J3QHR2</accession>
<dbReference type="RefSeq" id="WP_203913980.1">
    <property type="nucleotide sequence ID" value="NZ_BONY01000089.1"/>
</dbReference>
<comment type="caution">
    <text evidence="2">The sequence shown here is derived from an EMBL/GenBank/DDBJ whole genome shotgun (WGS) entry which is preliminary data.</text>
</comment>
<keyword evidence="1" id="KW-1133">Transmembrane helix</keyword>
<dbReference type="EMBL" id="BONY01000089">
    <property type="protein sequence ID" value="GIH10262.1"/>
    <property type="molecule type" value="Genomic_DNA"/>
</dbReference>
<keyword evidence="1" id="KW-0472">Membrane</keyword>
<evidence type="ECO:0000313" key="3">
    <source>
        <dbReference type="Proteomes" id="UP000612899"/>
    </source>
</evidence>
<keyword evidence="1" id="KW-0812">Transmembrane</keyword>
<feature type="transmembrane region" description="Helical" evidence="1">
    <location>
        <begin position="83"/>
        <end position="103"/>
    </location>
</feature>
<feature type="transmembrane region" description="Helical" evidence="1">
    <location>
        <begin position="234"/>
        <end position="253"/>
    </location>
</feature>
<feature type="transmembrane region" description="Helical" evidence="1">
    <location>
        <begin position="154"/>
        <end position="173"/>
    </location>
</feature>
<feature type="transmembrane region" description="Helical" evidence="1">
    <location>
        <begin position="123"/>
        <end position="142"/>
    </location>
</feature>
<sequence>MEYLTAPEGPAQPPAVKQQRQFPRWVLLTGAIVVIGGAAVAMLVTLGFNLGPRGLAVGLVAAVLPVPVLVACFLWLDRYEPEPVTYLLFAFAWGAAPATFAAYHVNTFAASYLDLPDSVVGVLVAPFIEELMKALGPLLILWTRRRAISGFTDGIVYCGLSGVGFAMVENILYLGGHAFNAGYEQYGPASGTALVFGLFIARIFMSGFAHPLFTSMTGIGIGFAARSASGWVRALAPIPGLILAMMLHGAWNLMAIMSASRSPYIFLYGYVAVMVPVFLTMLGIALWVRAHEGRLTLKVLPPYARAGWFTPPEVAALGTLGRRHAARVWAKRVAGDLGKSAMRDFQFAATRLALVRDRMDRGLDDHGPQLETSLAEERELLDSMTRSRQVFAGQDPQMPSARWDGQGYTMAFPDGVARRVPAPPEPVVPLPIQLSPMAHPY</sequence>
<evidence type="ECO:0008006" key="4">
    <source>
        <dbReference type="Google" id="ProtNLM"/>
    </source>
</evidence>
<evidence type="ECO:0000256" key="1">
    <source>
        <dbReference type="SAM" id="Phobius"/>
    </source>
</evidence>
<organism evidence="2 3">
    <name type="scientific">Rhizocola hellebori</name>
    <dbReference type="NCBI Taxonomy" id="1392758"/>
    <lineage>
        <taxon>Bacteria</taxon>
        <taxon>Bacillati</taxon>
        <taxon>Actinomycetota</taxon>
        <taxon>Actinomycetes</taxon>
        <taxon>Micromonosporales</taxon>
        <taxon>Micromonosporaceae</taxon>
        <taxon>Rhizocola</taxon>
    </lineage>
</organism>
<dbReference type="GO" id="GO:0008233">
    <property type="term" value="F:peptidase activity"/>
    <property type="evidence" value="ECO:0007669"/>
    <property type="project" value="InterPro"/>
</dbReference>
<feature type="transmembrane region" description="Helical" evidence="1">
    <location>
        <begin position="54"/>
        <end position="76"/>
    </location>
</feature>
<protein>
    <recommendedName>
        <fullName evidence="4">PrsW family intramembrane metalloprotease</fullName>
    </recommendedName>
</protein>
<dbReference type="InterPro" id="IPR026898">
    <property type="entry name" value="PrsW"/>
</dbReference>
<evidence type="ECO:0000313" key="2">
    <source>
        <dbReference type="EMBL" id="GIH10262.1"/>
    </source>
</evidence>
<dbReference type="PANTHER" id="PTHR36844:SF1">
    <property type="entry name" value="PROTEASE PRSW"/>
    <property type="match status" value="1"/>
</dbReference>